<proteinExistence type="predicted"/>
<accession>A0A3M7RI28</accession>
<name>A0A3M7RI28_BRAPC</name>
<gene>
    <name evidence="1" type="ORF">BpHYR1_001761</name>
</gene>
<comment type="caution">
    <text evidence="1">The sequence shown here is derived from an EMBL/GenBank/DDBJ whole genome shotgun (WGS) entry which is preliminary data.</text>
</comment>
<keyword evidence="2" id="KW-1185">Reference proteome</keyword>
<dbReference type="AlphaFoldDB" id="A0A3M7RI28"/>
<evidence type="ECO:0000313" key="2">
    <source>
        <dbReference type="Proteomes" id="UP000276133"/>
    </source>
</evidence>
<protein>
    <submittedName>
        <fullName evidence="1">Uncharacterized protein</fullName>
    </submittedName>
</protein>
<organism evidence="1 2">
    <name type="scientific">Brachionus plicatilis</name>
    <name type="common">Marine rotifer</name>
    <name type="synonym">Brachionus muelleri</name>
    <dbReference type="NCBI Taxonomy" id="10195"/>
    <lineage>
        <taxon>Eukaryota</taxon>
        <taxon>Metazoa</taxon>
        <taxon>Spiralia</taxon>
        <taxon>Gnathifera</taxon>
        <taxon>Rotifera</taxon>
        <taxon>Eurotatoria</taxon>
        <taxon>Monogononta</taxon>
        <taxon>Pseudotrocha</taxon>
        <taxon>Ploima</taxon>
        <taxon>Brachionidae</taxon>
        <taxon>Brachionus</taxon>
    </lineage>
</organism>
<dbReference type="Proteomes" id="UP000276133">
    <property type="component" value="Unassembled WGS sequence"/>
</dbReference>
<reference evidence="1 2" key="1">
    <citation type="journal article" date="2018" name="Sci. Rep.">
        <title>Genomic signatures of local adaptation to the degree of environmental predictability in rotifers.</title>
        <authorList>
            <person name="Franch-Gras L."/>
            <person name="Hahn C."/>
            <person name="Garcia-Roger E.M."/>
            <person name="Carmona M.J."/>
            <person name="Serra M."/>
            <person name="Gomez A."/>
        </authorList>
    </citation>
    <scope>NUCLEOTIDE SEQUENCE [LARGE SCALE GENOMIC DNA]</scope>
    <source>
        <strain evidence="1">HYR1</strain>
    </source>
</reference>
<sequence length="74" mass="8542">MCALGPSGDIFHFVASLVADTQEQQTSHMIELRERLLDIVDELIAQQTTNKTYNLQEEIVKVLLFDLFVLFMNR</sequence>
<dbReference type="EMBL" id="REGN01003372">
    <property type="protein sequence ID" value="RNA22948.1"/>
    <property type="molecule type" value="Genomic_DNA"/>
</dbReference>
<evidence type="ECO:0000313" key="1">
    <source>
        <dbReference type="EMBL" id="RNA22948.1"/>
    </source>
</evidence>